<accession>A0A511DAU5</accession>
<dbReference type="Proteomes" id="UP000321685">
    <property type="component" value="Unassembled WGS sequence"/>
</dbReference>
<dbReference type="OrthoDB" id="3574974at2"/>
<dbReference type="GO" id="GO:0004674">
    <property type="term" value="F:protein serine/threonine kinase activity"/>
    <property type="evidence" value="ECO:0007669"/>
    <property type="project" value="UniProtKB-KW"/>
</dbReference>
<proteinExistence type="predicted"/>
<keyword evidence="1" id="KW-0418">Kinase</keyword>
<evidence type="ECO:0000313" key="4">
    <source>
        <dbReference type="Proteomes" id="UP000321685"/>
    </source>
</evidence>
<dbReference type="RefSeq" id="WP_147102628.1">
    <property type="nucleotide sequence ID" value="NZ_BJVJ01000005.1"/>
</dbReference>
<dbReference type="SUPFAM" id="SSF55874">
    <property type="entry name" value="ATPase domain of HSP90 chaperone/DNA topoisomerase II/histidine kinase"/>
    <property type="match status" value="1"/>
</dbReference>
<reference evidence="3 4" key="1">
    <citation type="submission" date="2019-07" db="EMBL/GenBank/DDBJ databases">
        <title>Whole genome shotgun sequence of Pseudonocardia sulfidoxydans NBRC 16205.</title>
        <authorList>
            <person name="Hosoyama A."/>
            <person name="Uohara A."/>
            <person name="Ohji S."/>
            <person name="Ichikawa N."/>
        </authorList>
    </citation>
    <scope>NUCLEOTIDE SEQUENCE [LARGE SCALE GENOMIC DNA]</scope>
    <source>
        <strain evidence="3 4">NBRC 16205</strain>
    </source>
</reference>
<dbReference type="InterPro" id="IPR003594">
    <property type="entry name" value="HATPase_dom"/>
</dbReference>
<gene>
    <name evidence="3" type="ORF">PSU4_08650</name>
</gene>
<keyword evidence="1" id="KW-0723">Serine/threonine-protein kinase</keyword>
<name>A0A511DAU5_9PSEU</name>
<dbReference type="EMBL" id="BJVJ01000005">
    <property type="protein sequence ID" value="GEL21911.1"/>
    <property type="molecule type" value="Genomic_DNA"/>
</dbReference>
<dbReference type="Gene3D" id="3.30.565.10">
    <property type="entry name" value="Histidine kinase-like ATPase, C-terminal domain"/>
    <property type="match status" value="1"/>
</dbReference>
<protein>
    <recommendedName>
        <fullName evidence="2">Histidine kinase/HSP90-like ATPase domain-containing protein</fullName>
    </recommendedName>
</protein>
<dbReference type="PANTHER" id="PTHR35526:SF3">
    <property type="entry name" value="ANTI-SIGMA-F FACTOR RSBW"/>
    <property type="match status" value="1"/>
</dbReference>
<dbReference type="PANTHER" id="PTHR35526">
    <property type="entry name" value="ANTI-SIGMA-F FACTOR RSBW-RELATED"/>
    <property type="match status" value="1"/>
</dbReference>
<dbReference type="InterPro" id="IPR050267">
    <property type="entry name" value="Anti-sigma-factor_SerPK"/>
</dbReference>
<keyword evidence="1" id="KW-0808">Transferase</keyword>
<dbReference type="CDD" id="cd16936">
    <property type="entry name" value="HATPase_RsbW-like"/>
    <property type="match status" value="1"/>
</dbReference>
<dbReference type="InterPro" id="IPR036890">
    <property type="entry name" value="HATPase_C_sf"/>
</dbReference>
<dbReference type="Pfam" id="PF13581">
    <property type="entry name" value="HATPase_c_2"/>
    <property type="match status" value="1"/>
</dbReference>
<evidence type="ECO:0000259" key="2">
    <source>
        <dbReference type="Pfam" id="PF13581"/>
    </source>
</evidence>
<dbReference type="AlphaFoldDB" id="A0A511DAU5"/>
<sequence length="134" mass="14206">MAGAGAVSWPIPCEPAALEPVRRRLGRWLAAAGWPDEAVADVVLAVNEAVSNAVEHGCAQRCDGVRLDARVSTVAGRRRVDCTVHDCGDWDGVARRCATRGFGLPMIRELSDEVRIEHGGAGTTIHLTSLDPPG</sequence>
<keyword evidence="4" id="KW-1185">Reference proteome</keyword>
<organism evidence="3 4">
    <name type="scientific">Pseudonocardia sulfidoxydans NBRC 16205</name>
    <dbReference type="NCBI Taxonomy" id="1223511"/>
    <lineage>
        <taxon>Bacteria</taxon>
        <taxon>Bacillati</taxon>
        <taxon>Actinomycetota</taxon>
        <taxon>Actinomycetes</taxon>
        <taxon>Pseudonocardiales</taxon>
        <taxon>Pseudonocardiaceae</taxon>
        <taxon>Pseudonocardia</taxon>
    </lineage>
</organism>
<feature type="domain" description="Histidine kinase/HSP90-like ATPase" evidence="2">
    <location>
        <begin position="12"/>
        <end position="128"/>
    </location>
</feature>
<evidence type="ECO:0000313" key="3">
    <source>
        <dbReference type="EMBL" id="GEL21911.1"/>
    </source>
</evidence>
<evidence type="ECO:0000256" key="1">
    <source>
        <dbReference type="ARBA" id="ARBA00022527"/>
    </source>
</evidence>
<comment type="caution">
    <text evidence="3">The sequence shown here is derived from an EMBL/GenBank/DDBJ whole genome shotgun (WGS) entry which is preliminary data.</text>
</comment>